<evidence type="ECO:0000313" key="4">
    <source>
        <dbReference type="EMBL" id="MFD1928834.1"/>
    </source>
</evidence>
<evidence type="ECO:0000256" key="2">
    <source>
        <dbReference type="SAM" id="SignalP"/>
    </source>
</evidence>
<name>A0ABW4SIL7_9BACL</name>
<comment type="caution">
    <text evidence="4">The sequence shown here is derived from an EMBL/GenBank/DDBJ whole genome shotgun (WGS) entry which is preliminary data.</text>
</comment>
<evidence type="ECO:0000259" key="3">
    <source>
        <dbReference type="PROSITE" id="PS50042"/>
    </source>
</evidence>
<feature type="chain" id="PRO_5045143667" description="Cyclic nucleotide-binding domain-containing protein" evidence="2">
    <location>
        <begin position="22"/>
        <end position="391"/>
    </location>
</feature>
<evidence type="ECO:0000256" key="1">
    <source>
        <dbReference type="SAM" id="MobiDB-lite"/>
    </source>
</evidence>
<keyword evidence="2" id="KW-0732">Signal</keyword>
<dbReference type="PROSITE" id="PS51257">
    <property type="entry name" value="PROKAR_LIPOPROTEIN"/>
    <property type="match status" value="1"/>
</dbReference>
<dbReference type="EMBL" id="JBHUGI010000032">
    <property type="protein sequence ID" value="MFD1928834.1"/>
    <property type="molecule type" value="Genomic_DNA"/>
</dbReference>
<dbReference type="Proteomes" id="UP001597218">
    <property type="component" value="Unassembled WGS sequence"/>
</dbReference>
<dbReference type="InterPro" id="IPR000595">
    <property type="entry name" value="cNMP-bd_dom"/>
</dbReference>
<feature type="signal peptide" evidence="2">
    <location>
        <begin position="1"/>
        <end position="21"/>
    </location>
</feature>
<feature type="domain" description="Cyclic nucleotide-binding" evidence="3">
    <location>
        <begin position="68"/>
        <end position="110"/>
    </location>
</feature>
<sequence>MRKFQWILLIAVFLLLSACKSDEGKSPSTKENAGMQEEKEDVNDLQDQKEKKPVADIEEDTLYTWEINEQTNLLLVKERGEIEVFEDEYAIGSEGERQYFGNVALYIVNKDEENGILQERLEDITLNLDRAFSKPYSFNGEQFIVWVQPEATNVNKLRMWRYTDSEIKSVQFDAESTLIVSHQQMKFLKDEYLQVYFYNNQDSDGDGIGWIYRTWKWDHDTAKFTEHAVKKYTQNTQYGWESGKLTTELWHEHSGEYVLFPEMTMTDEVIDLIENGQLLDNDIRIGQSIDKVLGIMPDYTTNEYYEGAPYYSFPGPSSYFYNEDTREITGISLSAGSLTNDLASIKAIFGEPDEDRYDEMEQNYVLLYTVGNYLLRVNYDENGELSGFWLF</sequence>
<dbReference type="PROSITE" id="PS50042">
    <property type="entry name" value="CNMP_BINDING_3"/>
    <property type="match status" value="1"/>
</dbReference>
<evidence type="ECO:0000313" key="5">
    <source>
        <dbReference type="Proteomes" id="UP001597218"/>
    </source>
</evidence>
<organism evidence="4 5">
    <name type="scientific">Sporosarcina siberiensis</name>
    <dbReference type="NCBI Taxonomy" id="1365606"/>
    <lineage>
        <taxon>Bacteria</taxon>
        <taxon>Bacillati</taxon>
        <taxon>Bacillota</taxon>
        <taxon>Bacilli</taxon>
        <taxon>Bacillales</taxon>
        <taxon>Caryophanaceae</taxon>
        <taxon>Sporosarcina</taxon>
    </lineage>
</organism>
<dbReference type="RefSeq" id="WP_381538470.1">
    <property type="nucleotide sequence ID" value="NZ_JBHUGI010000032.1"/>
</dbReference>
<feature type="region of interest" description="Disordered" evidence="1">
    <location>
        <begin position="21"/>
        <end position="51"/>
    </location>
</feature>
<accession>A0ABW4SIL7</accession>
<protein>
    <recommendedName>
        <fullName evidence="3">Cyclic nucleotide-binding domain-containing protein</fullName>
    </recommendedName>
</protein>
<reference evidence="5" key="1">
    <citation type="journal article" date="2019" name="Int. J. Syst. Evol. Microbiol.">
        <title>The Global Catalogue of Microorganisms (GCM) 10K type strain sequencing project: providing services to taxonomists for standard genome sequencing and annotation.</title>
        <authorList>
            <consortium name="The Broad Institute Genomics Platform"/>
            <consortium name="The Broad Institute Genome Sequencing Center for Infectious Disease"/>
            <person name="Wu L."/>
            <person name="Ma J."/>
        </authorList>
    </citation>
    <scope>NUCLEOTIDE SEQUENCE [LARGE SCALE GENOMIC DNA]</scope>
    <source>
        <strain evidence="5">CGMCC 4.7177</strain>
    </source>
</reference>
<proteinExistence type="predicted"/>
<keyword evidence="5" id="KW-1185">Reference proteome</keyword>
<gene>
    <name evidence="4" type="ORF">ACFSFY_12405</name>
</gene>